<comment type="caution">
    <text evidence="4">The sequence shown here is derived from an EMBL/GenBank/DDBJ whole genome shotgun (WGS) entry which is preliminary data.</text>
</comment>
<accession>A0A4R3VAZ8</accession>
<dbReference type="PANTHER" id="PTHR35530">
    <property type="entry name" value="TAUTOMERASE-RELATED"/>
    <property type="match status" value="1"/>
</dbReference>
<gene>
    <name evidence="4" type="ORF">EV686_103355</name>
</gene>
<dbReference type="PANTHER" id="PTHR35530:SF1">
    <property type="entry name" value="2-HYDROXYMUCONATE TAUTOMERASE"/>
    <property type="match status" value="1"/>
</dbReference>
<dbReference type="InterPro" id="IPR014347">
    <property type="entry name" value="Tautomerase/MIF_sf"/>
</dbReference>
<evidence type="ECO:0000313" key="4">
    <source>
        <dbReference type="EMBL" id="TCV00772.1"/>
    </source>
</evidence>
<keyword evidence="2" id="KW-0413">Isomerase</keyword>
<dbReference type="RefSeq" id="WP_132475706.1">
    <property type="nucleotide sequence ID" value="NZ_JBEBWM010000108.1"/>
</dbReference>
<dbReference type="GO" id="GO:0016853">
    <property type="term" value="F:isomerase activity"/>
    <property type="evidence" value="ECO:0007669"/>
    <property type="project" value="UniProtKB-KW"/>
</dbReference>
<feature type="domain" description="4-oxalocrotonate tautomerase-like" evidence="3">
    <location>
        <begin position="2"/>
        <end position="55"/>
    </location>
</feature>
<dbReference type="SUPFAM" id="SSF55331">
    <property type="entry name" value="Tautomerase/MIF"/>
    <property type="match status" value="1"/>
</dbReference>
<sequence length="116" mass="12770">MPYVTISASQSYSAEQKRQLIVSASEAVVSSLQAPVENVRVLLNEYPQERYLIAGRTEVPMLMYQVDLIEGRDDTKKAGLVNALKQAAVAATGIALGDVKVRLCDFRREDMGHFPA</sequence>
<dbReference type="EMBL" id="SMBX01000003">
    <property type="protein sequence ID" value="TCV00772.1"/>
    <property type="molecule type" value="Genomic_DNA"/>
</dbReference>
<protein>
    <submittedName>
        <fullName evidence="4">4-oxalocrotonate tautomerase family enzyme</fullName>
    </submittedName>
</protein>
<dbReference type="Gene3D" id="3.30.429.10">
    <property type="entry name" value="Macrophage Migration Inhibitory Factor"/>
    <property type="match status" value="2"/>
</dbReference>
<dbReference type="OrthoDB" id="8527422at2"/>
<evidence type="ECO:0000256" key="2">
    <source>
        <dbReference type="ARBA" id="ARBA00023235"/>
    </source>
</evidence>
<evidence type="ECO:0000313" key="5">
    <source>
        <dbReference type="Proteomes" id="UP000294692"/>
    </source>
</evidence>
<dbReference type="InterPro" id="IPR004370">
    <property type="entry name" value="4-OT-like_dom"/>
</dbReference>
<dbReference type="Proteomes" id="UP000294692">
    <property type="component" value="Unassembled WGS sequence"/>
</dbReference>
<reference evidence="4 5" key="1">
    <citation type="submission" date="2019-03" db="EMBL/GenBank/DDBJ databases">
        <title>Genomic Encyclopedia of Type Strains, Phase IV (KMG-IV): sequencing the most valuable type-strain genomes for metagenomic binning, comparative biology and taxonomic classification.</title>
        <authorList>
            <person name="Goeker M."/>
        </authorList>
    </citation>
    <scope>NUCLEOTIDE SEQUENCE [LARGE SCALE GENOMIC DNA]</scope>
    <source>
        <strain evidence="4 5">DSM 100048</strain>
    </source>
</reference>
<proteinExistence type="inferred from homology"/>
<name>A0A4R3VAZ8_9BURK</name>
<evidence type="ECO:0000259" key="3">
    <source>
        <dbReference type="Pfam" id="PF01361"/>
    </source>
</evidence>
<evidence type="ECO:0000256" key="1">
    <source>
        <dbReference type="ARBA" id="ARBA00006723"/>
    </source>
</evidence>
<dbReference type="Pfam" id="PF01361">
    <property type="entry name" value="Tautomerase"/>
    <property type="match status" value="1"/>
</dbReference>
<dbReference type="AlphaFoldDB" id="A0A4R3VAZ8"/>
<comment type="similarity">
    <text evidence="1">Belongs to the 4-oxalocrotonate tautomerase family.</text>
</comment>
<organism evidence="4 5">
    <name type="scientific">Paracandidimonas soli</name>
    <dbReference type="NCBI Taxonomy" id="1917182"/>
    <lineage>
        <taxon>Bacteria</taxon>
        <taxon>Pseudomonadati</taxon>
        <taxon>Pseudomonadota</taxon>
        <taxon>Betaproteobacteria</taxon>
        <taxon>Burkholderiales</taxon>
        <taxon>Alcaligenaceae</taxon>
        <taxon>Paracandidimonas</taxon>
    </lineage>
</organism>
<keyword evidence="5" id="KW-1185">Reference proteome</keyword>